<dbReference type="Proteomes" id="UP000254133">
    <property type="component" value="Unassembled WGS sequence"/>
</dbReference>
<protein>
    <submittedName>
        <fullName evidence="1">Uncharacterized protein</fullName>
    </submittedName>
</protein>
<dbReference type="EMBL" id="UGPZ01000001">
    <property type="protein sequence ID" value="STY88578.1"/>
    <property type="molecule type" value="Genomic_DNA"/>
</dbReference>
<dbReference type="RefSeq" id="WP_181879476.1">
    <property type="nucleotide sequence ID" value="NZ_CP087818.1"/>
</dbReference>
<organism evidence="1 2">
    <name type="scientific">Moraxella bovis</name>
    <dbReference type="NCBI Taxonomy" id="476"/>
    <lineage>
        <taxon>Bacteria</taxon>
        <taxon>Pseudomonadati</taxon>
        <taxon>Pseudomonadota</taxon>
        <taxon>Gammaproteobacteria</taxon>
        <taxon>Moraxellales</taxon>
        <taxon>Moraxellaceae</taxon>
        <taxon>Moraxella</taxon>
    </lineage>
</organism>
<evidence type="ECO:0000313" key="2">
    <source>
        <dbReference type="Proteomes" id="UP000254133"/>
    </source>
</evidence>
<reference evidence="1 2" key="1">
    <citation type="submission" date="2018-06" db="EMBL/GenBank/DDBJ databases">
        <authorList>
            <consortium name="Pathogen Informatics"/>
            <person name="Doyle S."/>
        </authorList>
    </citation>
    <scope>NUCLEOTIDE SEQUENCE [LARGE SCALE GENOMIC DNA]</scope>
    <source>
        <strain evidence="1 2">NCTC9426</strain>
    </source>
</reference>
<gene>
    <name evidence="1" type="ORF">NCTC9426_00016</name>
</gene>
<name>A0A378PQ23_MORBO</name>
<evidence type="ECO:0000313" key="1">
    <source>
        <dbReference type="EMBL" id="STY88578.1"/>
    </source>
</evidence>
<dbReference type="AlphaFoldDB" id="A0A378PQ23"/>
<accession>A0A378PQ23</accession>
<proteinExistence type="predicted"/>
<sequence length="245" mass="28567">MQELEKKKRRLSNAYGNCVSKECAAITKRINELKKESKQRDEVFSLAYKQCRTEENCSLFHDLHVTKRSELNQDGIDLFRRQYNPHASQQSSEFLNNWKPLPDSQNAFHNFTADGTKIMDKRNDKYPNTKYVHTNGQFEVIIDSKGNIVTDPTNAGTYNYYPSSGYYIMRSDKLHTEYDIHPWSDFGNGNGDKTTYHSRHNNIFGAAFGKLSNNSRYSDHTNRLILDTSREDAIRKFNEVDKKKR</sequence>